<dbReference type="Proteomes" id="UP000285569">
    <property type="component" value="Unassembled WGS sequence"/>
</dbReference>
<reference evidence="3" key="1">
    <citation type="submission" date="2018-05" db="EMBL/GenBank/DDBJ databases">
        <title>Leptospira yasudae sp. nov. and Leptospira stimsonii sp. nov., two pathogenic species of the genus Leptospira isolated from environmental sources.</title>
        <authorList>
            <person name="Casanovas-Massana A."/>
            <person name="Hamond C."/>
            <person name="Santos L.A."/>
            <person name="Hacker K.P."/>
            <person name="Balassiano I."/>
            <person name="Medeiros M.A."/>
            <person name="Reis M.G."/>
            <person name="Ko A.I."/>
            <person name="Wunder E.A."/>
        </authorList>
    </citation>
    <scope>NUCLEOTIDE SEQUENCE [LARGE SCALE GENOMIC DNA]</scope>
    <source>
        <strain evidence="3">B21</strain>
    </source>
</reference>
<reference evidence="2 3" key="2">
    <citation type="journal article" date="2020" name="Int. J. Syst. Evol. Microbiol.">
        <title>Leptospira yasudae sp. nov. and Leptospira stimsonii sp. nov., two new species of the pathogenic group isolated from environmental sources.</title>
        <authorList>
            <person name="Casanovas-Massana A."/>
            <person name="Hamond C."/>
            <person name="Santos L.A."/>
            <person name="de Oliveira D."/>
            <person name="Hacker K.P."/>
            <person name="Balassiano I."/>
            <person name="Costa F."/>
            <person name="Medeiros M.A."/>
            <person name="Reis M.G."/>
            <person name="Ko A.I."/>
            <person name="Wunder E.A."/>
        </authorList>
    </citation>
    <scope>NUCLEOTIDE SEQUENCE [LARGE SCALE GENOMIC DNA]</scope>
    <source>
        <strain evidence="2 3">B21</strain>
    </source>
</reference>
<dbReference type="RefSeq" id="WP_118955419.1">
    <property type="nucleotide sequence ID" value="NZ_QHCR01000003.1"/>
</dbReference>
<feature type="transmembrane region" description="Helical" evidence="1">
    <location>
        <begin position="49"/>
        <end position="68"/>
    </location>
</feature>
<dbReference type="EMBL" id="QHCR01000003">
    <property type="protein sequence ID" value="RHX80708.1"/>
    <property type="molecule type" value="Genomic_DNA"/>
</dbReference>
<feature type="transmembrane region" description="Helical" evidence="1">
    <location>
        <begin position="12"/>
        <end position="29"/>
    </location>
</feature>
<keyword evidence="1" id="KW-1133">Transmembrane helix</keyword>
<accession>A0ABX9M4R9</accession>
<organism evidence="2 3">
    <name type="scientific">Leptospira yasudae</name>
    <dbReference type="NCBI Taxonomy" id="2202201"/>
    <lineage>
        <taxon>Bacteria</taxon>
        <taxon>Pseudomonadati</taxon>
        <taxon>Spirochaetota</taxon>
        <taxon>Spirochaetia</taxon>
        <taxon>Leptospirales</taxon>
        <taxon>Leptospiraceae</taxon>
        <taxon>Leptospira</taxon>
    </lineage>
</organism>
<feature type="transmembrane region" description="Helical" evidence="1">
    <location>
        <begin position="131"/>
        <end position="151"/>
    </location>
</feature>
<feature type="transmembrane region" description="Helical" evidence="1">
    <location>
        <begin position="80"/>
        <end position="98"/>
    </location>
</feature>
<gene>
    <name evidence="2" type="ORF">DLM77_07425</name>
</gene>
<keyword evidence="1" id="KW-0472">Membrane</keyword>
<protein>
    <submittedName>
        <fullName evidence="2">Uncharacterized protein</fullName>
    </submittedName>
</protein>
<comment type="caution">
    <text evidence="2">The sequence shown here is derived from an EMBL/GenBank/DDBJ whole genome shotgun (WGS) entry which is preliminary data.</text>
</comment>
<evidence type="ECO:0000256" key="1">
    <source>
        <dbReference type="SAM" id="Phobius"/>
    </source>
</evidence>
<sequence>MTEIKNKLDRTLRIDLIFAVLFFLVSSKFHSFLGMHEDMEAEDFVRVKYVVAVFAIGLLFFAAVDIALLMEKKIDRRLRVLVCILSFVCIFAELAYYSKSIRFFWDLFVQASTDLEEGQPMWESMRSEFRQIFSVIAIGFFALRTLIRLIWNFFWSKAILALD</sequence>
<proteinExistence type="predicted"/>
<keyword evidence="1" id="KW-0812">Transmembrane</keyword>
<keyword evidence="3" id="KW-1185">Reference proteome</keyword>
<evidence type="ECO:0000313" key="2">
    <source>
        <dbReference type="EMBL" id="RHX80708.1"/>
    </source>
</evidence>
<evidence type="ECO:0000313" key="3">
    <source>
        <dbReference type="Proteomes" id="UP000285569"/>
    </source>
</evidence>
<name>A0ABX9M4R9_9LEPT</name>